<keyword evidence="2" id="KW-1185">Reference proteome</keyword>
<dbReference type="EMBL" id="JAANHS010000004">
    <property type="protein sequence ID" value="NHB76555.1"/>
    <property type="molecule type" value="Genomic_DNA"/>
</dbReference>
<dbReference type="InterPro" id="IPR018666">
    <property type="entry name" value="DUF2125"/>
</dbReference>
<proteinExistence type="predicted"/>
<evidence type="ECO:0000313" key="1">
    <source>
        <dbReference type="EMBL" id="NHB76555.1"/>
    </source>
</evidence>
<accession>A0ABX0G5N2</accession>
<name>A0ABX0G5N2_9RHOB</name>
<gene>
    <name evidence="1" type="ORF">G8O29_07340</name>
</gene>
<dbReference type="RefSeq" id="WP_166402592.1">
    <property type="nucleotide sequence ID" value="NZ_JAANHS010000004.1"/>
</dbReference>
<evidence type="ECO:0000313" key="2">
    <source>
        <dbReference type="Proteomes" id="UP001515660"/>
    </source>
</evidence>
<dbReference type="Proteomes" id="UP001515660">
    <property type="component" value="Unassembled WGS sequence"/>
</dbReference>
<reference evidence="1 2" key="1">
    <citation type="journal article" date="2022" name="Microorganisms">
        <title>Genome Sequence and Characterization of a Xanthorhodopsin-Containing, Aerobic Anoxygenic Phototrophic Rhodobacter Species, Isolated from Mesophilic Conditions at Yellowstone National Park.</title>
        <authorList>
            <person name="Kyndt J.A."/>
            <person name="Robertson S."/>
            <person name="Shoffstall I.B."/>
            <person name="Ramaley R.F."/>
            <person name="Meyer T.E."/>
        </authorList>
    </citation>
    <scope>NUCLEOTIDE SEQUENCE [LARGE SCALE GENOMIC DNA]</scope>
    <source>
        <strain evidence="1 2">M37P</strain>
    </source>
</reference>
<organism evidence="1 2">
    <name type="scientific">Rhodobacter calidifons</name>
    <dbReference type="NCBI Taxonomy" id="2715277"/>
    <lineage>
        <taxon>Bacteria</taxon>
        <taxon>Pseudomonadati</taxon>
        <taxon>Pseudomonadota</taxon>
        <taxon>Alphaproteobacteria</taxon>
        <taxon>Rhodobacterales</taxon>
        <taxon>Rhodobacter group</taxon>
        <taxon>Rhodobacter</taxon>
    </lineage>
</organism>
<protein>
    <submittedName>
        <fullName evidence="1">DUF2125 domain-containing protein</fullName>
    </submittedName>
</protein>
<sequence length="342" mass="36210">MRKLLILILLGTGLWSGYWFLGSGAIRQGVEAGFADAARQGLVAENSGVTVAGFPNRFDLTVSGLRLGDPKTGLFWQAPFAQVFAMTWKPWHIIAALPPEQVLILPDEAVTITSTNLKASLRAKPATDLPLAEVRLAGDSLALASDRGWTLALGEFTLGLRAEPALGPAGYELGFDLAPLTPDPSFPAAVRALTLPDLPPADLPDAVESLWGSLYLTFSAPLDRHAGERRPLLTRVEVNQLNLAWGDLSASAKGTVEADDQGFAAGRVTVEVTNWNRLPAILVTAGLVKPELAPTIARGMQALAAQTPDASILSLTLVMENGRMSFGPFPLGPAPRMVPPTG</sequence>
<dbReference type="Pfam" id="PF09898">
    <property type="entry name" value="DUF2125"/>
    <property type="match status" value="1"/>
</dbReference>
<comment type="caution">
    <text evidence="1">The sequence shown here is derived from an EMBL/GenBank/DDBJ whole genome shotgun (WGS) entry which is preliminary data.</text>
</comment>